<sequence length="148" mass="16143">MPKEIKSDLRKYQRAEVGPIWKQEVSSGVGVTSIAARTFKSGNTVKAGAVITLKAGGSNKKLSGGATAAELVRPAEFGTTRRDKSTKYYRTSPNGTRHTVTRRTSRQLPNRRRGGYVIYPAAGRSTKRIVSLSVQTVTRRIYDSIEGG</sequence>
<comment type="caution">
    <text evidence="2">The sequence shown here is derived from an EMBL/GenBank/DDBJ whole genome shotgun (WGS) entry which is preliminary data.</text>
</comment>
<evidence type="ECO:0000313" key="2">
    <source>
        <dbReference type="EMBL" id="RNL58973.1"/>
    </source>
</evidence>
<dbReference type="EMBL" id="RBED01000049">
    <property type="protein sequence ID" value="RNL58973.1"/>
    <property type="molecule type" value="Genomic_DNA"/>
</dbReference>
<evidence type="ECO:0000256" key="1">
    <source>
        <dbReference type="SAM" id="MobiDB-lite"/>
    </source>
</evidence>
<name>A0A3N0C766_9MICC</name>
<accession>A0A3N0C766</accession>
<dbReference type="Proteomes" id="UP000273807">
    <property type="component" value="Unassembled WGS sequence"/>
</dbReference>
<feature type="compositionally biased region" description="Polar residues" evidence="1">
    <location>
        <begin position="88"/>
        <end position="98"/>
    </location>
</feature>
<feature type="compositionally biased region" description="Basic residues" evidence="1">
    <location>
        <begin position="99"/>
        <end position="108"/>
    </location>
</feature>
<organism evidence="2 3">
    <name type="scientific">Arthrobacter oryzae</name>
    <dbReference type="NCBI Taxonomy" id="409290"/>
    <lineage>
        <taxon>Bacteria</taxon>
        <taxon>Bacillati</taxon>
        <taxon>Actinomycetota</taxon>
        <taxon>Actinomycetes</taxon>
        <taxon>Micrococcales</taxon>
        <taxon>Micrococcaceae</taxon>
        <taxon>Arthrobacter</taxon>
    </lineage>
</organism>
<evidence type="ECO:0008006" key="4">
    <source>
        <dbReference type="Google" id="ProtNLM"/>
    </source>
</evidence>
<gene>
    <name evidence="2" type="ORF">D7003_03030</name>
</gene>
<protein>
    <recommendedName>
        <fullName evidence="4">HK97 gp10 family phage protein</fullName>
    </recommendedName>
</protein>
<reference evidence="2 3" key="1">
    <citation type="submission" date="2018-10" db="EMBL/GenBank/DDBJ databases">
        <title>Genome sequencing of Arthrobacter oryzae TNB02.</title>
        <authorList>
            <person name="Cho Y.-J."/>
            <person name="Cho A."/>
            <person name="Kim O.-S."/>
        </authorList>
    </citation>
    <scope>NUCLEOTIDE SEQUENCE [LARGE SCALE GENOMIC DNA]</scope>
    <source>
        <strain evidence="2 3">TNB02</strain>
    </source>
</reference>
<keyword evidence="3" id="KW-1185">Reference proteome</keyword>
<evidence type="ECO:0000313" key="3">
    <source>
        <dbReference type="Proteomes" id="UP000273807"/>
    </source>
</evidence>
<proteinExistence type="predicted"/>
<dbReference type="AlphaFoldDB" id="A0A3N0C766"/>
<feature type="region of interest" description="Disordered" evidence="1">
    <location>
        <begin position="79"/>
        <end position="108"/>
    </location>
</feature>